<dbReference type="Pfam" id="PF02535">
    <property type="entry name" value="Zip"/>
    <property type="match status" value="1"/>
</dbReference>
<dbReference type="GO" id="GO:0005886">
    <property type="term" value="C:plasma membrane"/>
    <property type="evidence" value="ECO:0007669"/>
    <property type="project" value="TreeGrafter"/>
</dbReference>
<reference evidence="6 7" key="2">
    <citation type="submission" date="2018-11" db="EMBL/GenBank/DDBJ databases">
        <authorList>
            <consortium name="Pathogen Informatics"/>
        </authorList>
    </citation>
    <scope>NUCLEOTIDE SEQUENCE [LARGE SCALE GENOMIC DNA]</scope>
</reference>
<keyword evidence="3 5" id="KW-1133">Transmembrane helix</keyword>
<protein>
    <submittedName>
        <fullName evidence="8">Zinc transporter ZIP3</fullName>
    </submittedName>
</protein>
<evidence type="ECO:0000313" key="6">
    <source>
        <dbReference type="EMBL" id="VDP05066.1"/>
    </source>
</evidence>
<evidence type="ECO:0000313" key="7">
    <source>
        <dbReference type="Proteomes" id="UP000270296"/>
    </source>
</evidence>
<dbReference type="GO" id="GO:0005385">
    <property type="term" value="F:zinc ion transmembrane transporter activity"/>
    <property type="evidence" value="ECO:0007669"/>
    <property type="project" value="TreeGrafter"/>
</dbReference>
<dbReference type="Proteomes" id="UP000270296">
    <property type="component" value="Unassembled WGS sequence"/>
</dbReference>
<dbReference type="PANTHER" id="PTHR11040:SF219">
    <property type="entry name" value="ZRT (ZRT), IRT- (IRT-) LIKE PROTEIN TRANSPORTER"/>
    <property type="match status" value="1"/>
</dbReference>
<feature type="transmembrane region" description="Helical" evidence="5">
    <location>
        <begin position="99"/>
        <end position="121"/>
    </location>
</feature>
<dbReference type="WBParaSite" id="SBAD_0000484301-mRNA-1">
    <property type="protein sequence ID" value="SBAD_0000484301-mRNA-1"/>
    <property type="gene ID" value="SBAD_0000484301"/>
</dbReference>
<evidence type="ECO:0000256" key="3">
    <source>
        <dbReference type="ARBA" id="ARBA00022989"/>
    </source>
</evidence>
<accession>A0A183IM01</accession>
<proteinExistence type="predicted"/>
<feature type="transmembrane region" description="Helical" evidence="5">
    <location>
        <begin position="146"/>
        <end position="165"/>
    </location>
</feature>
<feature type="transmembrane region" description="Helical" evidence="5">
    <location>
        <begin position="40"/>
        <end position="60"/>
    </location>
</feature>
<keyword evidence="2 5" id="KW-0812">Transmembrane</keyword>
<dbReference type="PANTHER" id="PTHR11040">
    <property type="entry name" value="ZINC/IRON TRANSPORTER"/>
    <property type="match status" value="1"/>
</dbReference>
<evidence type="ECO:0000313" key="8">
    <source>
        <dbReference type="WBParaSite" id="SBAD_0000484301-mRNA-1"/>
    </source>
</evidence>
<dbReference type="EMBL" id="UZAM01008459">
    <property type="protein sequence ID" value="VDP05066.1"/>
    <property type="molecule type" value="Genomic_DNA"/>
</dbReference>
<reference evidence="8" key="1">
    <citation type="submission" date="2016-06" db="UniProtKB">
        <authorList>
            <consortium name="WormBaseParasite"/>
        </authorList>
    </citation>
    <scope>IDENTIFICATION</scope>
</reference>
<dbReference type="InterPro" id="IPR003689">
    <property type="entry name" value="ZIP"/>
</dbReference>
<dbReference type="OrthoDB" id="448280at2759"/>
<evidence type="ECO:0000256" key="4">
    <source>
        <dbReference type="ARBA" id="ARBA00023136"/>
    </source>
</evidence>
<evidence type="ECO:0000256" key="5">
    <source>
        <dbReference type="SAM" id="Phobius"/>
    </source>
</evidence>
<organism evidence="8">
    <name type="scientific">Soboliphyme baturini</name>
    <dbReference type="NCBI Taxonomy" id="241478"/>
    <lineage>
        <taxon>Eukaryota</taxon>
        <taxon>Metazoa</taxon>
        <taxon>Ecdysozoa</taxon>
        <taxon>Nematoda</taxon>
        <taxon>Enoplea</taxon>
        <taxon>Dorylaimia</taxon>
        <taxon>Dioctophymatida</taxon>
        <taxon>Dioctophymatoidea</taxon>
        <taxon>Soboliphymatidae</taxon>
        <taxon>Soboliphyme</taxon>
    </lineage>
</organism>
<dbReference type="AlphaFoldDB" id="A0A183IM01"/>
<evidence type="ECO:0000256" key="2">
    <source>
        <dbReference type="ARBA" id="ARBA00022692"/>
    </source>
</evidence>
<feature type="transmembrane region" description="Helical" evidence="5">
    <location>
        <begin position="66"/>
        <end position="87"/>
    </location>
</feature>
<name>A0A183IM01_9BILA</name>
<evidence type="ECO:0000256" key="1">
    <source>
        <dbReference type="ARBA" id="ARBA00004141"/>
    </source>
</evidence>
<keyword evidence="4 5" id="KW-0472">Membrane</keyword>
<gene>
    <name evidence="6" type="ORF">SBAD_LOCUS4647</name>
</gene>
<sequence>MEMPVSAEPECCEGPCEGRDEDPPIMMGFKPHEHSHGVRSITLIIALSFHSIIEGLALGVQSSSEAAVALFLSIVIHKCVVSFGVGVQLARTHAHKLGLVIISILVFAIMSPIGCGTGIGVEQARMHSTTKDVVIMVLEGLSHPNMAKLFATFIGFLVIALMRIMEHEHGPADPHHDEMNITATQPFNSTCCTSSP</sequence>
<comment type="subcellular location">
    <subcellularLocation>
        <location evidence="1">Membrane</location>
        <topology evidence="1">Multi-pass membrane protein</topology>
    </subcellularLocation>
</comment>
<keyword evidence="7" id="KW-1185">Reference proteome</keyword>